<feature type="transmembrane region" description="Helical" evidence="1">
    <location>
        <begin position="243"/>
        <end position="262"/>
    </location>
</feature>
<feature type="transmembrane region" description="Helical" evidence="1">
    <location>
        <begin position="521"/>
        <end position="542"/>
    </location>
</feature>
<comment type="caution">
    <text evidence="3">The sequence shown here is derived from an EMBL/GenBank/DDBJ whole genome shotgun (WGS) entry which is preliminary data.</text>
</comment>
<evidence type="ECO:0000313" key="4">
    <source>
        <dbReference type="Proteomes" id="UP000642809"/>
    </source>
</evidence>
<protein>
    <recommendedName>
        <fullName evidence="2">Peptidase M1 membrane alanine aminopeptidase domain-containing protein</fullName>
    </recommendedName>
</protein>
<name>A0A8J3CZ43_9BACT</name>
<feature type="transmembrane region" description="Helical" evidence="1">
    <location>
        <begin position="449"/>
        <end position="466"/>
    </location>
</feature>
<dbReference type="SUPFAM" id="SSF55486">
    <property type="entry name" value="Metalloproteases ('zincins'), catalytic domain"/>
    <property type="match status" value="1"/>
</dbReference>
<dbReference type="Pfam" id="PF12679">
    <property type="entry name" value="ABC2_membrane_2"/>
    <property type="match status" value="1"/>
</dbReference>
<dbReference type="GO" id="GO:0008237">
    <property type="term" value="F:metallopeptidase activity"/>
    <property type="evidence" value="ECO:0007669"/>
    <property type="project" value="InterPro"/>
</dbReference>
<accession>A0A8J3CZ43</accession>
<dbReference type="GO" id="GO:0140359">
    <property type="term" value="F:ABC-type transporter activity"/>
    <property type="evidence" value="ECO:0007669"/>
    <property type="project" value="InterPro"/>
</dbReference>
<dbReference type="RefSeq" id="WP_189582285.1">
    <property type="nucleotide sequence ID" value="NZ_BMYF01000013.1"/>
</dbReference>
<keyword evidence="1" id="KW-0812">Transmembrane</keyword>
<evidence type="ECO:0000313" key="3">
    <source>
        <dbReference type="EMBL" id="GHB40731.1"/>
    </source>
</evidence>
<reference evidence="3" key="1">
    <citation type="journal article" date="2014" name="Int. J. Syst. Evol. Microbiol.">
        <title>Complete genome sequence of Corynebacterium casei LMG S-19264T (=DSM 44701T), isolated from a smear-ripened cheese.</title>
        <authorList>
            <consortium name="US DOE Joint Genome Institute (JGI-PGF)"/>
            <person name="Walter F."/>
            <person name="Albersmeier A."/>
            <person name="Kalinowski J."/>
            <person name="Ruckert C."/>
        </authorList>
    </citation>
    <scope>NUCLEOTIDE SEQUENCE</scope>
    <source>
        <strain evidence="3">KCTC 23224</strain>
    </source>
</reference>
<proteinExistence type="predicted"/>
<keyword evidence="4" id="KW-1185">Reference proteome</keyword>
<dbReference type="GO" id="GO:0005886">
    <property type="term" value="C:plasma membrane"/>
    <property type="evidence" value="ECO:0007669"/>
    <property type="project" value="UniProtKB-SubCell"/>
</dbReference>
<dbReference type="EMBL" id="BMYF01000013">
    <property type="protein sequence ID" value="GHB40731.1"/>
    <property type="molecule type" value="Genomic_DNA"/>
</dbReference>
<reference evidence="3" key="2">
    <citation type="submission" date="2020-09" db="EMBL/GenBank/DDBJ databases">
        <authorList>
            <person name="Sun Q."/>
            <person name="Kim S."/>
        </authorList>
    </citation>
    <scope>NUCLEOTIDE SEQUENCE</scope>
    <source>
        <strain evidence="3">KCTC 23224</strain>
    </source>
</reference>
<feature type="transmembrane region" description="Helical" evidence="1">
    <location>
        <begin position="471"/>
        <end position="490"/>
    </location>
</feature>
<dbReference type="GO" id="GO:0008270">
    <property type="term" value="F:zinc ion binding"/>
    <property type="evidence" value="ECO:0007669"/>
    <property type="project" value="InterPro"/>
</dbReference>
<organism evidence="3 4">
    <name type="scientific">Mongoliitalea lutea</name>
    <dbReference type="NCBI Taxonomy" id="849756"/>
    <lineage>
        <taxon>Bacteria</taxon>
        <taxon>Pseudomonadati</taxon>
        <taxon>Bacteroidota</taxon>
        <taxon>Cytophagia</taxon>
        <taxon>Cytophagales</taxon>
        <taxon>Cyclobacteriaceae</taxon>
        <taxon>Mongoliitalea</taxon>
    </lineage>
</organism>
<feature type="transmembrane region" description="Helical" evidence="1">
    <location>
        <begin position="360"/>
        <end position="379"/>
    </location>
</feature>
<feature type="transmembrane region" description="Helical" evidence="1">
    <location>
        <begin position="321"/>
        <end position="340"/>
    </location>
</feature>
<dbReference type="Gene3D" id="1.10.390.10">
    <property type="entry name" value="Neutral Protease Domain 2"/>
    <property type="match status" value="1"/>
</dbReference>
<evidence type="ECO:0000256" key="1">
    <source>
        <dbReference type="SAM" id="Phobius"/>
    </source>
</evidence>
<keyword evidence="1" id="KW-1133">Transmembrane helix</keyword>
<dbReference type="Proteomes" id="UP000642809">
    <property type="component" value="Unassembled WGS sequence"/>
</dbReference>
<feature type="domain" description="Peptidase M1 membrane alanine aminopeptidase" evidence="2">
    <location>
        <begin position="868"/>
        <end position="1047"/>
    </location>
</feature>
<dbReference type="AlphaFoldDB" id="A0A8J3CZ43"/>
<dbReference type="InterPro" id="IPR014782">
    <property type="entry name" value="Peptidase_M1_dom"/>
</dbReference>
<keyword evidence="1" id="KW-0472">Membrane</keyword>
<feature type="transmembrane region" description="Helical" evidence="1">
    <location>
        <begin position="405"/>
        <end position="429"/>
    </location>
</feature>
<feature type="transmembrane region" description="Helical" evidence="1">
    <location>
        <begin position="149"/>
        <end position="169"/>
    </location>
</feature>
<feature type="transmembrane region" description="Helical" evidence="1">
    <location>
        <begin position="176"/>
        <end position="196"/>
    </location>
</feature>
<sequence length="1194" mass="136216">MFVFLKKELKTWIKSPMLWIFFLVIGLLVFGAVSSDDIQIGGASTSVKKNAPSVIQQYYGIMSLIALLMTTAFMNATANRDFESGFSGILFSYPIKRSSYFFGKFLGAYLIALIPLLGISVGALVGPLMPWADPNRFGPVYWEGHIQGFLSFGIPNTFIIGVLTFALAVTFRNNMVSYIGAMGLLVLYAIAGNFIADIEKEWLANLLDPFGFYPVGLANKYATVEELNTTAVFLKGDLLINRLVWVGVAVAFLLVLYARFSFQQKNEKVKKEKKATKALSETSPVLERPAVTIDSGNKFSFAVFGRLVWFELKAIVKNQTFLIILIIGIINLITGLTFFTGRYGSSNYPLTYDVIDSISGAFYLFLIGIIIFYSGVLVWRDRDAHLDEIKDATPAATGLFLSSKILALLISIQLILMMTIVIGVIAQSFYGYFNFELGVYARSLLVNDFLFFTYLTVLAVFFHYLINNRYIAYFVFVVFIIASDYVLELLKIESLMLSYGAVSSGSYSDVNGFGPWATATAWFQAYWGAFALLLVYIAYLFFTRGKTTALVGRWKDARERFAGSKAVFFVFIAAFLAIGAHVYYNTQVLNTYKTSKEWEDIRVAYEETYKVHENIPQPKWVSMDYRIELYPEDRDLTFEVVGVMENRTDGPISEIHFTMSESKSKFQITIDEASIKLDDDQLGYRIYELARPLQPGEQLTMKVSGEKRTQGFENRVTNTSILKNGSFFYSYEMVPSFGYQASNELSDRNKRRKRGLPEKKRMPVLDENNLEARNFHYIGKDSDWITVKSVIGTSSNQIAVNPGKLVREWEENGRKYFQYEQEAPSVHFTSFLSAAYQVERQRWNDVAIEVYYVPGHEYNIPNFISAMSQSLDYYTANFGSYDHSQLRIVEFPRYAGFAQSFPGTMPYSERIGFITDLRKVTEDDIDLVFYVTAHETAHQYWAHQVIAANMRGAELLMEAITQYSALMVMEKEYGRDKMRKFLRYEMDGYLRGRGSEFVAERPLVETEQQGYIHYEKGSVAMYYLKEMIGEAQVNSALRQLIEEFKHQRPPYPTSMDAVRVFRAHTPDSLQYVIDDLFLNITLFSNRVLDANYTQEGEEYIVEFTTESKKFRSDSLGKETAIPIADFIDVGVFGFTENKNLLGDPLVYERLKVTQEGNTFKFRTKEKPHFVGIDPYNYLIDRVPGDNVKKVSLLD</sequence>
<dbReference type="Pfam" id="PF01433">
    <property type="entry name" value="Peptidase_M1"/>
    <property type="match status" value="1"/>
</dbReference>
<feature type="transmembrane region" description="Helical" evidence="1">
    <location>
        <begin position="106"/>
        <end position="129"/>
    </location>
</feature>
<evidence type="ECO:0000259" key="2">
    <source>
        <dbReference type="Pfam" id="PF01433"/>
    </source>
</evidence>
<gene>
    <name evidence="3" type="ORF">GCM10008106_22300</name>
</gene>
<feature type="transmembrane region" description="Helical" evidence="1">
    <location>
        <begin position="59"/>
        <end position="78"/>
    </location>
</feature>
<feature type="transmembrane region" description="Helical" evidence="1">
    <location>
        <begin position="563"/>
        <end position="584"/>
    </location>
</feature>
<dbReference type="InterPro" id="IPR027268">
    <property type="entry name" value="Peptidase_M4/M1_CTD_sf"/>
</dbReference>